<proteinExistence type="predicted"/>
<reference evidence="2 3" key="1">
    <citation type="submission" date="2019-06" db="EMBL/GenBank/DDBJ databases">
        <title>Complete genome sequence of Janthinobacterium sp. SNU WT3 isolated from diseased rainbow trout.</title>
        <authorList>
            <person name="Oh W.T."/>
            <person name="Park S.C."/>
        </authorList>
    </citation>
    <scope>NUCLEOTIDE SEQUENCE [LARGE SCALE GENOMIC DNA]</scope>
    <source>
        <strain evidence="2 3">SNU WT3</strain>
    </source>
</reference>
<gene>
    <name evidence="2" type="ORF">FJQ89_02360</name>
</gene>
<dbReference type="OrthoDB" id="9108438at2"/>
<evidence type="ECO:0000313" key="3">
    <source>
        <dbReference type="Proteomes" id="UP000316665"/>
    </source>
</evidence>
<evidence type="ECO:0000313" key="2">
    <source>
        <dbReference type="EMBL" id="QDG69383.1"/>
    </source>
</evidence>
<dbReference type="RefSeq" id="WP_141168874.1">
    <property type="nucleotide sequence ID" value="NZ_CP041185.1"/>
</dbReference>
<sequence length="411" mass="43471">MITEATQATPATTALTLPQRAAVALGAVDYEAKIKEQVAASTDITTVIDPAGREQAHRIGMNLLKLRTGIKAVGEAARKDATDFSKAVIAKEKDLIALITPEENRVFELRDAYDTKVEAEKQAAIAKERERITAIQADIAAIHDTPLELVGKSAADIQVAAATVAAIVVDKARFAEFEKDAAKVVAEVSAKLASLHAAALANEEEAARIAAERAELAQLREAAAEARRIAQVEAERIAAERQAEDDRRAALVAEQEAEALRQREAQAAALKKQANAQAEQNRLEQAEIARQRQELLDMQTAAAEAARLAQVDADRLANAAVQAEQAAQVAAPAPSAPIGIRRAPAAIAPAASRPAPAPDLLDAAADDLYPSDSDILDVMFDQFGLTAAEAIDRLAKFDFAAARAGLVTEAA</sequence>
<dbReference type="KEGG" id="jas:FJQ89_02360"/>
<dbReference type="Proteomes" id="UP000316665">
    <property type="component" value="Chromosome"/>
</dbReference>
<accession>A0A4Y6R933</accession>
<keyword evidence="3" id="KW-1185">Reference proteome</keyword>
<feature type="coiled-coil region" evidence="1">
    <location>
        <begin position="202"/>
        <end position="296"/>
    </location>
</feature>
<protein>
    <submittedName>
        <fullName evidence="2">Uncharacterized protein</fullName>
    </submittedName>
</protein>
<organism evidence="2 3">
    <name type="scientific">Janthinobacterium tructae</name>
    <dbReference type="NCBI Taxonomy" id="2590869"/>
    <lineage>
        <taxon>Bacteria</taxon>
        <taxon>Pseudomonadati</taxon>
        <taxon>Pseudomonadota</taxon>
        <taxon>Betaproteobacteria</taxon>
        <taxon>Burkholderiales</taxon>
        <taxon>Oxalobacteraceae</taxon>
        <taxon>Janthinobacterium</taxon>
    </lineage>
</organism>
<name>A0A4Y6R933_9BURK</name>
<keyword evidence="1" id="KW-0175">Coiled coil</keyword>
<evidence type="ECO:0000256" key="1">
    <source>
        <dbReference type="SAM" id="Coils"/>
    </source>
</evidence>
<dbReference type="AlphaFoldDB" id="A0A4Y6R933"/>
<dbReference type="EMBL" id="CP041185">
    <property type="protein sequence ID" value="QDG69383.1"/>
    <property type="molecule type" value="Genomic_DNA"/>
</dbReference>